<dbReference type="PANTHER" id="PTHR21092">
    <property type="entry name" value="NICASTRIN"/>
    <property type="match status" value="1"/>
</dbReference>
<feature type="chain" id="PRO_5042972145" description="Nicastrin" evidence="11">
    <location>
        <begin position="22"/>
        <end position="655"/>
    </location>
</feature>
<comment type="caution">
    <text evidence="13">The sequence shown here is derived from an EMBL/GenBank/DDBJ whole genome shotgun (WGS) entry which is preliminary data.</text>
</comment>
<evidence type="ECO:0000256" key="4">
    <source>
        <dbReference type="ARBA" id="ARBA00022692"/>
    </source>
</evidence>
<dbReference type="Proteomes" id="UP001344447">
    <property type="component" value="Unassembled WGS sequence"/>
</dbReference>
<evidence type="ECO:0000259" key="12">
    <source>
        <dbReference type="Pfam" id="PF18266"/>
    </source>
</evidence>
<dbReference type="GO" id="GO:0007219">
    <property type="term" value="P:Notch signaling pathway"/>
    <property type="evidence" value="ECO:0007669"/>
    <property type="project" value="UniProtKB-KW"/>
</dbReference>
<keyword evidence="8 10" id="KW-0472">Membrane</keyword>
<accession>A0AAN7TSC1</accession>
<evidence type="ECO:0000313" key="14">
    <source>
        <dbReference type="Proteomes" id="UP001344447"/>
    </source>
</evidence>
<evidence type="ECO:0000256" key="10">
    <source>
        <dbReference type="SAM" id="Phobius"/>
    </source>
</evidence>
<comment type="subcellular location">
    <subcellularLocation>
        <location evidence="1">Membrane</location>
        <topology evidence="1">Single-pass type I membrane protein</topology>
    </subcellularLocation>
</comment>
<proteinExistence type="inferred from homology"/>
<evidence type="ECO:0000256" key="3">
    <source>
        <dbReference type="ARBA" id="ARBA00015303"/>
    </source>
</evidence>
<keyword evidence="7 10" id="KW-1133">Transmembrane helix</keyword>
<keyword evidence="14" id="KW-1185">Reference proteome</keyword>
<dbReference type="InterPro" id="IPR041084">
    <property type="entry name" value="Ncstrn_small"/>
</dbReference>
<dbReference type="AlphaFoldDB" id="A0AAN7TSC1"/>
<evidence type="ECO:0000256" key="6">
    <source>
        <dbReference type="ARBA" id="ARBA00022976"/>
    </source>
</evidence>
<keyword evidence="5 11" id="KW-0732">Signal</keyword>
<evidence type="ECO:0000256" key="5">
    <source>
        <dbReference type="ARBA" id="ARBA00022729"/>
    </source>
</evidence>
<evidence type="ECO:0000256" key="9">
    <source>
        <dbReference type="ARBA" id="ARBA00023180"/>
    </source>
</evidence>
<dbReference type="FunFam" id="3.40.630.10:FF:000185">
    <property type="entry name" value="Nicastrin"/>
    <property type="match status" value="1"/>
</dbReference>
<feature type="transmembrane region" description="Helical" evidence="10">
    <location>
        <begin position="624"/>
        <end position="644"/>
    </location>
</feature>
<dbReference type="CDD" id="cd03881">
    <property type="entry name" value="M28_Nicastrin"/>
    <property type="match status" value="1"/>
</dbReference>
<keyword evidence="6" id="KW-0914">Notch signaling pathway</keyword>
<dbReference type="Pfam" id="PF18266">
    <property type="entry name" value="Ncstrn_small"/>
    <property type="match status" value="1"/>
</dbReference>
<evidence type="ECO:0000256" key="2">
    <source>
        <dbReference type="ARBA" id="ARBA00007717"/>
    </source>
</evidence>
<evidence type="ECO:0000256" key="8">
    <source>
        <dbReference type="ARBA" id="ARBA00023136"/>
    </source>
</evidence>
<dbReference type="PANTHER" id="PTHR21092:SF0">
    <property type="entry name" value="NICASTRIN"/>
    <property type="match status" value="1"/>
</dbReference>
<keyword evidence="9" id="KW-0325">Glycoprotein</keyword>
<evidence type="ECO:0000256" key="1">
    <source>
        <dbReference type="ARBA" id="ARBA00004479"/>
    </source>
</evidence>
<dbReference type="Gene3D" id="3.40.630.10">
    <property type="entry name" value="Zn peptidases"/>
    <property type="match status" value="1"/>
</dbReference>
<keyword evidence="4 10" id="KW-0812">Transmembrane</keyword>
<dbReference type="Pfam" id="PF05450">
    <property type="entry name" value="Nicastrin"/>
    <property type="match status" value="1"/>
</dbReference>
<gene>
    <name evidence="13" type="ORF">RB653_008276</name>
</gene>
<evidence type="ECO:0000256" key="11">
    <source>
        <dbReference type="SAM" id="SignalP"/>
    </source>
</evidence>
<dbReference type="InterPro" id="IPR008710">
    <property type="entry name" value="Nicastrin"/>
</dbReference>
<evidence type="ECO:0000313" key="13">
    <source>
        <dbReference type="EMBL" id="KAK5578604.1"/>
    </source>
</evidence>
<comment type="similarity">
    <text evidence="2">Belongs to the nicastrin family.</text>
</comment>
<dbReference type="GO" id="GO:0016485">
    <property type="term" value="P:protein processing"/>
    <property type="evidence" value="ECO:0007669"/>
    <property type="project" value="InterPro"/>
</dbReference>
<feature type="domain" description="Nicastrin small lobe" evidence="12">
    <location>
        <begin position="37"/>
        <end position="193"/>
    </location>
</feature>
<dbReference type="SUPFAM" id="SSF53187">
    <property type="entry name" value="Zn-dependent exopeptidases"/>
    <property type="match status" value="1"/>
</dbReference>
<dbReference type="EMBL" id="JAVFKY010000003">
    <property type="protein sequence ID" value="KAK5578604.1"/>
    <property type="molecule type" value="Genomic_DNA"/>
</dbReference>
<name>A0AAN7TSC1_9MYCE</name>
<dbReference type="GO" id="GO:0005886">
    <property type="term" value="C:plasma membrane"/>
    <property type="evidence" value="ECO:0007669"/>
    <property type="project" value="TreeGrafter"/>
</dbReference>
<sequence>MKIKIYFIVFIIIVLSNVILSQSSIEEKMYVSLNSYPCTRIMTLNGQIGCSSSHGGDSGILYLIDSDESYNNYFSYNQQKDIIIVFDSNYFNKTLLSTLYTKKKMNGALILTDVEKTYPYSPELQYPIKQYGLYPDSSLVWNPNGDGFTYQSFPFPMFALELETSSYIRNLSTINRNGKYPAYGAELDSFMQGAINAETCLRRGFCEPVGGQSIWSSFSAEIDQSKPIILVMLPLDTTAFFRDLATGTDQSAYALVVLLSILNSLQGVDKTKWDKEVIFAMWNSERWGYVGSTNFVNDLLNFNCTSLNSDNENSCSSPPILDLTFEQIKFENIYAIIEFNQLGRPIKSGIKTPNDSDIYNLVFHPNGGADQLMNVFTQSAQSFENSTIQFKTTTQKELPPCSSMSFIKEINKKSAPNFIGTLVITDHDYQYNNQYFGYEQDNAGNIDTTRSTLIDMIQVFSTSIDLLAGGNGTVKVDDFFVRDIYSCLTSSFTCSWVTSLMSTYPYNPIPNFYSSVYGVSPVNHISSIETRFVYKLATYLTQHRTNATNCTYDSDCDTASSICVSKVCIYSNTHFHDAISLAFSFDNSKSSWTIVNSSYPVFVESNWDYTTVRLFHVGSYTNEIWFLVSGLIELLLSVGIIFYIKKYLSKRYKLL</sequence>
<reference evidence="13 14" key="1">
    <citation type="submission" date="2023-11" db="EMBL/GenBank/DDBJ databases">
        <title>Dfirmibasis_genome.</title>
        <authorList>
            <person name="Edelbroek B."/>
            <person name="Kjellin J."/>
            <person name="Jerlstrom-Hultqvist J."/>
            <person name="Soderbom F."/>
        </authorList>
    </citation>
    <scope>NUCLEOTIDE SEQUENCE [LARGE SCALE GENOMIC DNA]</scope>
    <source>
        <strain evidence="13 14">TNS-C-14</strain>
    </source>
</reference>
<organism evidence="13 14">
    <name type="scientific">Dictyostelium firmibasis</name>
    <dbReference type="NCBI Taxonomy" id="79012"/>
    <lineage>
        <taxon>Eukaryota</taxon>
        <taxon>Amoebozoa</taxon>
        <taxon>Evosea</taxon>
        <taxon>Eumycetozoa</taxon>
        <taxon>Dictyostelia</taxon>
        <taxon>Dictyosteliales</taxon>
        <taxon>Dictyosteliaceae</taxon>
        <taxon>Dictyostelium</taxon>
    </lineage>
</organism>
<protein>
    <recommendedName>
        <fullName evidence="3">Nicastrin</fullName>
    </recommendedName>
</protein>
<evidence type="ECO:0000256" key="7">
    <source>
        <dbReference type="ARBA" id="ARBA00022989"/>
    </source>
</evidence>
<feature type="signal peptide" evidence="11">
    <location>
        <begin position="1"/>
        <end position="21"/>
    </location>
</feature>